<dbReference type="PROSITE" id="PS51207">
    <property type="entry name" value="PXA"/>
    <property type="match status" value="1"/>
</dbReference>
<feature type="domain" description="PXA" evidence="2">
    <location>
        <begin position="139"/>
        <end position="258"/>
    </location>
</feature>
<dbReference type="EMBL" id="JAGTJQ010000016">
    <property type="protein sequence ID" value="KAH7010810.1"/>
    <property type="molecule type" value="Genomic_DNA"/>
</dbReference>
<dbReference type="OrthoDB" id="41200at2759"/>
<feature type="compositionally biased region" description="Polar residues" evidence="1">
    <location>
        <begin position="23"/>
        <end position="35"/>
    </location>
</feature>
<evidence type="ECO:0000256" key="1">
    <source>
        <dbReference type="SAM" id="MobiDB-lite"/>
    </source>
</evidence>
<dbReference type="PANTHER" id="PTHR22775">
    <property type="entry name" value="SORTING NEXIN"/>
    <property type="match status" value="1"/>
</dbReference>
<comment type="caution">
    <text evidence="3">The sequence shown here is derived from an EMBL/GenBank/DDBJ whole genome shotgun (WGS) entry which is preliminary data.</text>
</comment>
<dbReference type="AlphaFoldDB" id="A0A9P8XQ46"/>
<dbReference type="PANTHER" id="PTHR22775:SF47">
    <property type="entry name" value="MEIOTICALLY UP-REGULATED GENE 122 PROTEIN"/>
    <property type="match status" value="1"/>
</dbReference>
<dbReference type="Pfam" id="PF02194">
    <property type="entry name" value="PXA"/>
    <property type="match status" value="1"/>
</dbReference>
<dbReference type="Proteomes" id="UP000756346">
    <property type="component" value="Unassembled WGS sequence"/>
</dbReference>
<reference evidence="3" key="1">
    <citation type="journal article" date="2021" name="Nat. Commun.">
        <title>Genetic determinants of endophytism in the Arabidopsis root mycobiome.</title>
        <authorList>
            <person name="Mesny F."/>
            <person name="Miyauchi S."/>
            <person name="Thiergart T."/>
            <person name="Pickel B."/>
            <person name="Atanasova L."/>
            <person name="Karlsson M."/>
            <person name="Huettel B."/>
            <person name="Barry K.W."/>
            <person name="Haridas S."/>
            <person name="Chen C."/>
            <person name="Bauer D."/>
            <person name="Andreopoulos W."/>
            <person name="Pangilinan J."/>
            <person name="LaButti K."/>
            <person name="Riley R."/>
            <person name="Lipzen A."/>
            <person name="Clum A."/>
            <person name="Drula E."/>
            <person name="Henrissat B."/>
            <person name="Kohler A."/>
            <person name="Grigoriev I.V."/>
            <person name="Martin F.M."/>
            <person name="Hacquard S."/>
        </authorList>
    </citation>
    <scope>NUCLEOTIDE SEQUENCE</scope>
    <source>
        <strain evidence="3">MPI-CAGE-CH-0230</strain>
    </source>
</reference>
<dbReference type="RefSeq" id="XP_046004295.1">
    <property type="nucleotide sequence ID" value="XM_046159869.1"/>
</dbReference>
<dbReference type="GeneID" id="70189415"/>
<organism evidence="3 4">
    <name type="scientific">Microdochium trichocladiopsis</name>
    <dbReference type="NCBI Taxonomy" id="1682393"/>
    <lineage>
        <taxon>Eukaryota</taxon>
        <taxon>Fungi</taxon>
        <taxon>Dikarya</taxon>
        <taxon>Ascomycota</taxon>
        <taxon>Pezizomycotina</taxon>
        <taxon>Sordariomycetes</taxon>
        <taxon>Xylariomycetidae</taxon>
        <taxon>Xylariales</taxon>
        <taxon>Microdochiaceae</taxon>
        <taxon>Microdochium</taxon>
    </lineage>
</organism>
<evidence type="ECO:0000259" key="2">
    <source>
        <dbReference type="PROSITE" id="PS51207"/>
    </source>
</evidence>
<keyword evidence="4" id="KW-1185">Reference proteome</keyword>
<proteinExistence type="predicted"/>
<dbReference type="GO" id="GO:0035091">
    <property type="term" value="F:phosphatidylinositol binding"/>
    <property type="evidence" value="ECO:0007669"/>
    <property type="project" value="TreeGrafter"/>
</dbReference>
<feature type="compositionally biased region" description="Low complexity" evidence="1">
    <location>
        <begin position="38"/>
        <end position="52"/>
    </location>
</feature>
<dbReference type="InterPro" id="IPR003114">
    <property type="entry name" value="Phox_assoc"/>
</dbReference>
<gene>
    <name evidence="3" type="ORF">B0I36DRAFT_370103</name>
</gene>
<sequence length="258" mass="28103">METIVDKTHPPGPPNLDSPSQPPAEQTVDNATTLEKQPALPAESTPSSTAPPQHNINSEDDFITKGLKFLSTATSETLGGIGVGLAAATYVVLGKLGLILIGAFGTEVLTRLGLDKVPEPKVQDKEEEERAINTFDDFKPGIREALGGFVDAVIRDYVKWWYSPILPRDSSFPLACRRVFNSFLLSISNALYRKRPADAFLDLLTNSSSIFIVYAHVPSDTNLTAADAVYNYLAENPDSSLANLLSQPQQAAKFPEWR</sequence>
<name>A0A9P8XQ46_9PEZI</name>
<evidence type="ECO:0000313" key="4">
    <source>
        <dbReference type="Proteomes" id="UP000756346"/>
    </source>
</evidence>
<evidence type="ECO:0000313" key="3">
    <source>
        <dbReference type="EMBL" id="KAH7010810.1"/>
    </source>
</evidence>
<feature type="compositionally biased region" description="Pro residues" evidence="1">
    <location>
        <begin position="10"/>
        <end position="22"/>
    </location>
</feature>
<accession>A0A9P8XQ46</accession>
<protein>
    <recommendedName>
        <fullName evidence="2">PXA domain-containing protein</fullName>
    </recommendedName>
</protein>
<feature type="region of interest" description="Disordered" evidence="1">
    <location>
        <begin position="1"/>
        <end position="58"/>
    </location>
</feature>